<accession>A0ABV3Y0F8</accession>
<keyword evidence="2" id="KW-1185">Reference proteome</keyword>
<proteinExistence type="predicted"/>
<protein>
    <submittedName>
        <fullName evidence="1">Uncharacterized protein</fullName>
    </submittedName>
</protein>
<evidence type="ECO:0000313" key="1">
    <source>
        <dbReference type="EMBL" id="MEX6429046.1"/>
    </source>
</evidence>
<gene>
    <name evidence="1" type="ORF">AB6A68_04255</name>
</gene>
<dbReference type="Proteomes" id="UP001560267">
    <property type="component" value="Unassembled WGS sequence"/>
</dbReference>
<name>A0ABV3Y0F8_9ACTN</name>
<evidence type="ECO:0000313" key="2">
    <source>
        <dbReference type="Proteomes" id="UP001560267"/>
    </source>
</evidence>
<organism evidence="1 2">
    <name type="scientific">Ferrimicrobium acidiphilum</name>
    <dbReference type="NCBI Taxonomy" id="121039"/>
    <lineage>
        <taxon>Bacteria</taxon>
        <taxon>Bacillati</taxon>
        <taxon>Actinomycetota</taxon>
        <taxon>Acidimicrobiia</taxon>
        <taxon>Acidimicrobiales</taxon>
        <taxon>Acidimicrobiaceae</taxon>
        <taxon>Ferrimicrobium</taxon>
    </lineage>
</organism>
<sequence>MRDLSVRRLNLKWGELFIPTCGWVKFRVSLTSDMTQSTPH</sequence>
<comment type="caution">
    <text evidence="1">The sequence shown here is derived from an EMBL/GenBank/DDBJ whole genome shotgun (WGS) entry which is preliminary data.</text>
</comment>
<reference evidence="1 2" key="1">
    <citation type="submission" date="2024-07" db="EMBL/GenBank/DDBJ databases">
        <title>Draft Genome Sequence of Ferrimicrobium acidiphilum Strain YE2023, Isolated from a Pulp of Bioleach Reactor.</title>
        <authorList>
            <person name="Elkina Y.A."/>
            <person name="Bulaeva A.G."/>
            <person name="Beletsky A.V."/>
            <person name="Mardanov A.V."/>
        </authorList>
    </citation>
    <scope>NUCLEOTIDE SEQUENCE [LARGE SCALE GENOMIC DNA]</scope>
    <source>
        <strain evidence="1 2">YE2023</strain>
    </source>
</reference>
<dbReference type="EMBL" id="JBFSHR010000009">
    <property type="protein sequence ID" value="MEX6429046.1"/>
    <property type="molecule type" value="Genomic_DNA"/>
</dbReference>